<organism evidence="2 3">
    <name type="scientific">Pygocentrus nattereri</name>
    <name type="common">Red-bellied piranha</name>
    <dbReference type="NCBI Taxonomy" id="42514"/>
    <lineage>
        <taxon>Eukaryota</taxon>
        <taxon>Metazoa</taxon>
        <taxon>Chordata</taxon>
        <taxon>Craniata</taxon>
        <taxon>Vertebrata</taxon>
        <taxon>Euteleostomi</taxon>
        <taxon>Actinopterygii</taxon>
        <taxon>Neopterygii</taxon>
        <taxon>Teleostei</taxon>
        <taxon>Ostariophysi</taxon>
        <taxon>Characiformes</taxon>
        <taxon>Characoidei</taxon>
        <taxon>Pygocentrus</taxon>
    </lineage>
</organism>
<reference evidence="2" key="2">
    <citation type="submission" date="2025-08" db="UniProtKB">
        <authorList>
            <consortium name="Ensembl"/>
        </authorList>
    </citation>
    <scope>IDENTIFICATION</scope>
</reference>
<dbReference type="SMART" id="SM00225">
    <property type="entry name" value="BTB"/>
    <property type="match status" value="1"/>
</dbReference>
<dbReference type="Proteomes" id="UP001501920">
    <property type="component" value="Chromosome 17"/>
</dbReference>
<accession>A0AAR2J0U3</accession>
<evidence type="ECO:0000313" key="3">
    <source>
        <dbReference type="Proteomes" id="UP001501920"/>
    </source>
</evidence>
<dbReference type="InterPro" id="IPR011333">
    <property type="entry name" value="SKP1/BTB/POZ_sf"/>
</dbReference>
<dbReference type="Ensembl" id="ENSPNAT00000086248.1">
    <property type="protein sequence ID" value="ENSPNAP00000043879.1"/>
    <property type="gene ID" value="ENSPNAG00000035464.1"/>
</dbReference>
<dbReference type="InterPro" id="IPR050457">
    <property type="entry name" value="ZnFinger_BTB_dom_contain"/>
</dbReference>
<dbReference type="PANTHER" id="PTHR46105:SF23">
    <property type="entry name" value="TRANSCRIPTION REGULATOR PROTEIN BACH1"/>
    <property type="match status" value="1"/>
</dbReference>
<sequence length="179" mass="20643">MSVDGPRTSVFTFQSAVHTVHVLRSLDEQRQKDVLCDVTVEVGCRSFRAHCSVLACCSDYFYTRLLNHTGWNFVITLPDEVTVEGFVPLLQFAYTAKLHFTKENILEIHRCAELLGFHNLDKACFEFLIPRFTDGSRTTQEAKKKSKNSNKSKPCHEEQTYWTHARVLHLVHIVWTNLV</sequence>
<dbReference type="GO" id="GO:0000981">
    <property type="term" value="F:DNA-binding transcription factor activity, RNA polymerase II-specific"/>
    <property type="evidence" value="ECO:0007669"/>
    <property type="project" value="TreeGrafter"/>
</dbReference>
<gene>
    <name evidence="2" type="primary">BACH1</name>
</gene>
<dbReference type="SUPFAM" id="SSF54695">
    <property type="entry name" value="POZ domain"/>
    <property type="match status" value="1"/>
</dbReference>
<keyword evidence="3" id="KW-1185">Reference proteome</keyword>
<evidence type="ECO:0000313" key="2">
    <source>
        <dbReference type="Ensembl" id="ENSPNAP00000043879.1"/>
    </source>
</evidence>
<dbReference type="InterPro" id="IPR000210">
    <property type="entry name" value="BTB/POZ_dom"/>
</dbReference>
<feature type="domain" description="BTB" evidence="1">
    <location>
        <begin position="36"/>
        <end position="102"/>
    </location>
</feature>
<protein>
    <recommendedName>
        <fullName evidence="1">BTB domain-containing protein</fullName>
    </recommendedName>
</protein>
<dbReference type="PANTHER" id="PTHR46105">
    <property type="entry name" value="AGAP004733-PA"/>
    <property type="match status" value="1"/>
</dbReference>
<dbReference type="GO" id="GO:0000978">
    <property type="term" value="F:RNA polymerase II cis-regulatory region sequence-specific DNA binding"/>
    <property type="evidence" value="ECO:0007669"/>
    <property type="project" value="TreeGrafter"/>
</dbReference>
<name>A0AAR2J0U3_PYGNA</name>
<dbReference type="Gene3D" id="3.30.710.10">
    <property type="entry name" value="Potassium Channel Kv1.1, Chain A"/>
    <property type="match status" value="1"/>
</dbReference>
<evidence type="ECO:0000259" key="1">
    <source>
        <dbReference type="PROSITE" id="PS50097"/>
    </source>
</evidence>
<proteinExistence type="predicted"/>
<dbReference type="GeneTree" id="ENSGT00940000158923"/>
<reference evidence="2 3" key="1">
    <citation type="submission" date="2020-10" db="EMBL/GenBank/DDBJ databases">
        <title>Pygocentrus nattereri (red-bellied piranha) genome, fPygNat1, primary haplotype.</title>
        <authorList>
            <person name="Myers G."/>
            <person name="Meyer A."/>
            <person name="Karagic N."/>
            <person name="Pippel M."/>
            <person name="Winkler S."/>
            <person name="Tracey A."/>
            <person name="Wood J."/>
            <person name="Formenti G."/>
            <person name="Howe K."/>
            <person name="Fedrigo O."/>
            <person name="Jarvis E.D."/>
        </authorList>
    </citation>
    <scope>NUCLEOTIDE SEQUENCE [LARGE SCALE GENOMIC DNA]</scope>
</reference>
<reference evidence="2" key="3">
    <citation type="submission" date="2025-09" db="UniProtKB">
        <authorList>
            <consortium name="Ensembl"/>
        </authorList>
    </citation>
    <scope>IDENTIFICATION</scope>
</reference>
<dbReference type="Pfam" id="PF00651">
    <property type="entry name" value="BTB"/>
    <property type="match status" value="1"/>
</dbReference>
<dbReference type="AlphaFoldDB" id="A0AAR2J0U3"/>
<dbReference type="PROSITE" id="PS50097">
    <property type="entry name" value="BTB"/>
    <property type="match status" value="1"/>
</dbReference>